<reference evidence="8 9" key="1">
    <citation type="submission" date="2018-06" db="EMBL/GenBank/DDBJ databases">
        <title>A transcriptomic atlas of mushroom development highlights an independent origin of complex multicellularity.</title>
        <authorList>
            <consortium name="DOE Joint Genome Institute"/>
            <person name="Krizsan K."/>
            <person name="Almasi E."/>
            <person name="Merenyi Z."/>
            <person name="Sahu N."/>
            <person name="Viragh M."/>
            <person name="Koszo T."/>
            <person name="Mondo S."/>
            <person name="Kiss B."/>
            <person name="Balint B."/>
            <person name="Kues U."/>
            <person name="Barry K."/>
            <person name="Hegedus J.C."/>
            <person name="Henrissat B."/>
            <person name="Johnson J."/>
            <person name="Lipzen A."/>
            <person name="Ohm R."/>
            <person name="Nagy I."/>
            <person name="Pangilinan J."/>
            <person name="Yan J."/>
            <person name="Xiong Y."/>
            <person name="Grigoriev I.V."/>
            <person name="Hibbett D.S."/>
            <person name="Nagy L.G."/>
        </authorList>
    </citation>
    <scope>NUCLEOTIDE SEQUENCE [LARGE SCALE GENOMIC DNA]</scope>
    <source>
        <strain evidence="8 9">SZMC22713</strain>
    </source>
</reference>
<dbReference type="InterPro" id="IPR000608">
    <property type="entry name" value="UBC"/>
</dbReference>
<evidence type="ECO:0000259" key="7">
    <source>
        <dbReference type="PROSITE" id="PS50127"/>
    </source>
</evidence>
<dbReference type="PANTHER" id="PTHR24068">
    <property type="entry name" value="UBIQUITIN-CONJUGATING ENZYME E2"/>
    <property type="match status" value="1"/>
</dbReference>
<evidence type="ECO:0000256" key="5">
    <source>
        <dbReference type="ARBA" id="ARBA00022840"/>
    </source>
</evidence>
<dbReference type="Pfam" id="PF00179">
    <property type="entry name" value="UQ_con"/>
    <property type="match status" value="1"/>
</dbReference>
<dbReference type="AlphaFoldDB" id="A0A4Y7PXV6"/>
<proteinExistence type="predicted"/>
<organism evidence="8 9">
    <name type="scientific">Rickenella mellea</name>
    <dbReference type="NCBI Taxonomy" id="50990"/>
    <lineage>
        <taxon>Eukaryota</taxon>
        <taxon>Fungi</taxon>
        <taxon>Dikarya</taxon>
        <taxon>Basidiomycota</taxon>
        <taxon>Agaricomycotina</taxon>
        <taxon>Agaricomycetes</taxon>
        <taxon>Hymenochaetales</taxon>
        <taxon>Rickenellaceae</taxon>
        <taxon>Rickenella</taxon>
    </lineage>
</organism>
<dbReference type="OrthoDB" id="7851174at2759"/>
<dbReference type="PROSITE" id="PS50127">
    <property type="entry name" value="UBC_2"/>
    <property type="match status" value="1"/>
</dbReference>
<evidence type="ECO:0000256" key="4">
    <source>
        <dbReference type="ARBA" id="ARBA00022786"/>
    </source>
</evidence>
<protein>
    <recommendedName>
        <fullName evidence="1">E2 ubiquitin-conjugating enzyme</fullName>
        <ecNumber evidence="1">2.3.2.23</ecNumber>
    </recommendedName>
</protein>
<dbReference type="FunFam" id="3.10.110.10:FF:000060">
    <property type="entry name" value="Ubiquitin conjugating enzyme (UbcB)"/>
    <property type="match status" value="1"/>
</dbReference>
<evidence type="ECO:0000256" key="1">
    <source>
        <dbReference type="ARBA" id="ARBA00012486"/>
    </source>
</evidence>
<evidence type="ECO:0000313" key="9">
    <source>
        <dbReference type="Proteomes" id="UP000294933"/>
    </source>
</evidence>
<dbReference type="InterPro" id="IPR016135">
    <property type="entry name" value="UBQ-conjugating_enzyme/RWD"/>
</dbReference>
<accession>A0A4Y7PXV6</accession>
<feature type="compositionally biased region" description="Low complexity" evidence="6">
    <location>
        <begin position="254"/>
        <end position="272"/>
    </location>
</feature>
<feature type="region of interest" description="Disordered" evidence="6">
    <location>
        <begin position="155"/>
        <end position="310"/>
    </location>
</feature>
<name>A0A4Y7PXV6_9AGAM</name>
<gene>
    <name evidence="8" type="ORF">BD410DRAFT_899608</name>
</gene>
<dbReference type="GO" id="GO:0005524">
    <property type="term" value="F:ATP binding"/>
    <property type="evidence" value="ECO:0007669"/>
    <property type="project" value="UniProtKB-KW"/>
</dbReference>
<feature type="compositionally biased region" description="Low complexity" evidence="6">
    <location>
        <begin position="155"/>
        <end position="192"/>
    </location>
</feature>
<sequence>MATTMTLKRIQREISDLQKEDLGSTGMSLAPSSDDSLFKWSASLPGPEGSPYEGGVFKLDFELAPDYPFSAPKVNFVTRIYHMNISDRGAVCLDVLKHNWSPALSLYKVLLSLSSLLTDPNPKDPLVPSIATSYTRNRKQHDATAREWTRLYALPPTASSSPSSNASATAMPSSSNNTATTVSSSSASSVNTRGRARPQPRRQSASTTTQSSAQQSRRQSGGNDGAVITIPSDSESDSGMHSSDFDFESHDESVGGARSRARAAANRSTNRVAGKRKRPSAASGGPGASGSGTATASSSSSGTVHDLSDDEVTLAGAVTVSTGRERKRMRASAEGVRIVGDVIVIDD</sequence>
<keyword evidence="9" id="KW-1185">Reference proteome</keyword>
<feature type="domain" description="UBC core" evidence="7">
    <location>
        <begin position="5"/>
        <end position="154"/>
    </location>
</feature>
<dbReference type="VEuPathDB" id="FungiDB:BD410DRAFT_899608"/>
<dbReference type="SMART" id="SM00212">
    <property type="entry name" value="UBCc"/>
    <property type="match status" value="1"/>
</dbReference>
<dbReference type="GO" id="GO:0061631">
    <property type="term" value="F:ubiquitin conjugating enzyme activity"/>
    <property type="evidence" value="ECO:0007669"/>
    <property type="project" value="UniProtKB-EC"/>
</dbReference>
<evidence type="ECO:0000256" key="6">
    <source>
        <dbReference type="SAM" id="MobiDB-lite"/>
    </source>
</evidence>
<evidence type="ECO:0000256" key="2">
    <source>
        <dbReference type="ARBA" id="ARBA00022679"/>
    </source>
</evidence>
<feature type="compositionally biased region" description="Low complexity" evidence="6">
    <location>
        <begin position="201"/>
        <end position="220"/>
    </location>
</feature>
<feature type="compositionally biased region" description="Low complexity" evidence="6">
    <location>
        <begin position="291"/>
        <end position="303"/>
    </location>
</feature>
<dbReference type="EMBL" id="ML170189">
    <property type="protein sequence ID" value="TDL20247.1"/>
    <property type="molecule type" value="Genomic_DNA"/>
</dbReference>
<dbReference type="Gene3D" id="3.10.110.10">
    <property type="entry name" value="Ubiquitin Conjugating Enzyme"/>
    <property type="match status" value="1"/>
</dbReference>
<keyword evidence="3" id="KW-0547">Nucleotide-binding</keyword>
<feature type="compositionally biased region" description="Basic and acidic residues" evidence="6">
    <location>
        <begin position="243"/>
        <end position="253"/>
    </location>
</feature>
<dbReference type="SUPFAM" id="SSF54495">
    <property type="entry name" value="UBC-like"/>
    <property type="match status" value="1"/>
</dbReference>
<keyword evidence="2" id="KW-0808">Transferase</keyword>
<dbReference type="STRING" id="50990.A0A4Y7PXV6"/>
<evidence type="ECO:0000313" key="8">
    <source>
        <dbReference type="EMBL" id="TDL20247.1"/>
    </source>
</evidence>
<keyword evidence="5" id="KW-0067">ATP-binding</keyword>
<keyword evidence="4" id="KW-0833">Ubl conjugation pathway</keyword>
<dbReference type="Proteomes" id="UP000294933">
    <property type="component" value="Unassembled WGS sequence"/>
</dbReference>
<evidence type="ECO:0000256" key="3">
    <source>
        <dbReference type="ARBA" id="ARBA00022741"/>
    </source>
</evidence>
<dbReference type="EC" id="2.3.2.23" evidence="1"/>